<dbReference type="EMBL" id="JBHSMA010000002">
    <property type="protein sequence ID" value="MFC5409124.1"/>
    <property type="molecule type" value="Genomic_DNA"/>
</dbReference>
<comment type="caution">
    <text evidence="1">The sequence shown here is derived from an EMBL/GenBank/DDBJ whole genome shotgun (WGS) entry which is preliminary data.</text>
</comment>
<evidence type="ECO:0008006" key="3">
    <source>
        <dbReference type="Google" id="ProtNLM"/>
    </source>
</evidence>
<dbReference type="RefSeq" id="WP_379842763.1">
    <property type="nucleotide sequence ID" value="NZ_JBHSMA010000002.1"/>
</dbReference>
<proteinExistence type="predicted"/>
<organism evidence="1 2">
    <name type="scientific">Larkinella bovis</name>
    <dbReference type="NCBI Taxonomy" id="683041"/>
    <lineage>
        <taxon>Bacteria</taxon>
        <taxon>Pseudomonadati</taxon>
        <taxon>Bacteroidota</taxon>
        <taxon>Cytophagia</taxon>
        <taxon>Cytophagales</taxon>
        <taxon>Spirosomataceae</taxon>
        <taxon>Larkinella</taxon>
    </lineage>
</organism>
<sequence>MRPLFRKYRILRQRRQVIRAILAEYPDMKGLVPDEIIGQYLTEAVAHYTTAEMICRENNQPLPTCPALLRKVIDYQARWLDDPLYYAIRCHTVLFQKVLLEQEVERLRQRLQAYSQHTEELWDVTDEVSQQLFDLHETTQIKNRLN</sequence>
<gene>
    <name evidence="1" type="ORF">ACFPMF_07395</name>
</gene>
<name>A0ABW0I6Y2_9BACT</name>
<reference evidence="2" key="1">
    <citation type="journal article" date="2019" name="Int. J. Syst. Evol. Microbiol.">
        <title>The Global Catalogue of Microorganisms (GCM) 10K type strain sequencing project: providing services to taxonomists for standard genome sequencing and annotation.</title>
        <authorList>
            <consortium name="The Broad Institute Genomics Platform"/>
            <consortium name="The Broad Institute Genome Sequencing Center for Infectious Disease"/>
            <person name="Wu L."/>
            <person name="Ma J."/>
        </authorList>
    </citation>
    <scope>NUCLEOTIDE SEQUENCE [LARGE SCALE GENOMIC DNA]</scope>
    <source>
        <strain evidence="2">CCUG 55250</strain>
    </source>
</reference>
<evidence type="ECO:0000313" key="2">
    <source>
        <dbReference type="Proteomes" id="UP001596106"/>
    </source>
</evidence>
<accession>A0ABW0I6Y2</accession>
<protein>
    <recommendedName>
        <fullName evidence="3">DUF892 family protein</fullName>
    </recommendedName>
</protein>
<evidence type="ECO:0000313" key="1">
    <source>
        <dbReference type="EMBL" id="MFC5409124.1"/>
    </source>
</evidence>
<keyword evidence="2" id="KW-1185">Reference proteome</keyword>
<dbReference type="Proteomes" id="UP001596106">
    <property type="component" value="Unassembled WGS sequence"/>
</dbReference>